<dbReference type="PANTHER" id="PTHR43000">
    <property type="entry name" value="DTDP-D-GLUCOSE 4,6-DEHYDRATASE-RELATED"/>
    <property type="match status" value="1"/>
</dbReference>
<evidence type="ECO:0000313" key="5">
    <source>
        <dbReference type="Proteomes" id="UP000308149"/>
    </source>
</evidence>
<reference evidence="4 5" key="1">
    <citation type="submission" date="2019-06" db="EMBL/GenBank/DDBJ databases">
        <title>Thermomonas aquatica sp. nov., isolated from an industrial wastewater treatment plant.</title>
        <authorList>
            <person name="Jeon J.H."/>
            <person name="Park D.-S."/>
        </authorList>
    </citation>
    <scope>NUCLEOTIDE SEQUENCE [LARGE SCALE GENOMIC DNA]</scope>
    <source>
        <strain evidence="4 5">SY21</strain>
    </source>
</reference>
<protein>
    <submittedName>
        <fullName evidence="4">NAD-dependent epimerase/dehydratase family protein</fullName>
    </submittedName>
</protein>
<keyword evidence="5" id="KW-1185">Reference proteome</keyword>
<evidence type="ECO:0000313" key="4">
    <source>
        <dbReference type="EMBL" id="QDA55862.1"/>
    </source>
</evidence>
<dbReference type="SUPFAM" id="SSF51735">
    <property type="entry name" value="NAD(P)-binding Rossmann-fold domains"/>
    <property type="match status" value="1"/>
</dbReference>
<dbReference type="AlphaFoldDB" id="A0A5B7ZQ60"/>
<feature type="domain" description="NAD-dependent epimerase/dehydratase" evidence="3">
    <location>
        <begin position="3"/>
        <end position="235"/>
    </location>
</feature>
<dbReference type="Proteomes" id="UP000308149">
    <property type="component" value="Chromosome"/>
</dbReference>
<dbReference type="PRINTS" id="PR01713">
    <property type="entry name" value="NUCEPIMERASE"/>
</dbReference>
<evidence type="ECO:0000256" key="2">
    <source>
        <dbReference type="ARBA" id="ARBA00007637"/>
    </source>
</evidence>
<evidence type="ECO:0000256" key="1">
    <source>
        <dbReference type="ARBA" id="ARBA00005125"/>
    </source>
</evidence>
<dbReference type="InterPro" id="IPR001509">
    <property type="entry name" value="Epimerase_deHydtase"/>
</dbReference>
<dbReference type="Gene3D" id="3.40.50.720">
    <property type="entry name" value="NAD(P)-binding Rossmann-like Domain"/>
    <property type="match status" value="1"/>
</dbReference>
<accession>A0A5B7ZQ60</accession>
<dbReference type="Pfam" id="PF01370">
    <property type="entry name" value="Epimerase"/>
    <property type="match status" value="1"/>
</dbReference>
<evidence type="ECO:0000259" key="3">
    <source>
        <dbReference type="Pfam" id="PF01370"/>
    </source>
</evidence>
<sequence>MQALITGGAGFIGSNIARALTAEGWGVRVLDDLSSGYRANLDGLPVDFRHGDVRDPLAVADAVAGCDVVFHLAASVGNKRSIDDPIGDASINVIGTLQVLEAARRSGVRKIVVSSSAGIYGELRTVPIHESHPLDPLTPYGASKLCMEKQCLAYAATHGIEAVALRYFNVYGPNQRFDAYGNVIPIFVFNALQGRPITIFGDGMQTRDFVNVADVVQANIKAATAPGVTGAFNIASASQTRILDLAVAVKDGLGVPVDIEFGPLRAGDVEHSLADIEAASNAFGYQPAITMEDGLPEYLAWARGEAPRTGTSQGN</sequence>
<dbReference type="EMBL" id="CP040871">
    <property type="protein sequence ID" value="QDA55862.1"/>
    <property type="molecule type" value="Genomic_DNA"/>
</dbReference>
<comment type="pathway">
    <text evidence="1">Bacterial outer membrane biogenesis; LPS O-antigen biosynthesis.</text>
</comment>
<name>A0A5B7ZQ60_9GAMM</name>
<organism evidence="4 5">
    <name type="scientific">Thermomonas aquatica</name>
    <dbReference type="NCBI Taxonomy" id="2202149"/>
    <lineage>
        <taxon>Bacteria</taxon>
        <taxon>Pseudomonadati</taxon>
        <taxon>Pseudomonadota</taxon>
        <taxon>Gammaproteobacteria</taxon>
        <taxon>Lysobacterales</taxon>
        <taxon>Lysobacteraceae</taxon>
        <taxon>Thermomonas</taxon>
    </lineage>
</organism>
<gene>
    <name evidence="4" type="ORF">FHQ07_00265</name>
</gene>
<dbReference type="InterPro" id="IPR036291">
    <property type="entry name" value="NAD(P)-bd_dom_sf"/>
</dbReference>
<dbReference type="Gene3D" id="3.90.25.10">
    <property type="entry name" value="UDP-galactose 4-epimerase, domain 1"/>
    <property type="match status" value="1"/>
</dbReference>
<dbReference type="KEGG" id="thes:FHQ07_00265"/>
<comment type="similarity">
    <text evidence="2">Belongs to the NAD(P)-dependent epimerase/dehydratase family.</text>
</comment>
<dbReference type="OrthoDB" id="9803010at2"/>
<proteinExistence type="inferred from homology"/>
<dbReference type="RefSeq" id="WP_139714751.1">
    <property type="nucleotide sequence ID" value="NZ_CP040871.1"/>
</dbReference>